<comment type="caution">
    <text evidence="6">The sequence shown here is derived from an EMBL/GenBank/DDBJ whole genome shotgun (WGS) entry which is preliminary data.</text>
</comment>
<dbReference type="PANTHER" id="PTHR43537:SF24">
    <property type="entry name" value="GLUCONATE OPERON TRANSCRIPTIONAL REPRESSOR"/>
    <property type="match status" value="1"/>
</dbReference>
<dbReference type="Proteomes" id="UP001596507">
    <property type="component" value="Unassembled WGS sequence"/>
</dbReference>
<dbReference type="InterPro" id="IPR036388">
    <property type="entry name" value="WH-like_DNA-bd_sf"/>
</dbReference>
<evidence type="ECO:0000313" key="7">
    <source>
        <dbReference type="Proteomes" id="UP001596507"/>
    </source>
</evidence>
<reference evidence="7" key="1">
    <citation type="journal article" date="2019" name="Int. J. Syst. Evol. Microbiol.">
        <title>The Global Catalogue of Microorganisms (GCM) 10K type strain sequencing project: providing services to taxonomists for standard genome sequencing and annotation.</title>
        <authorList>
            <consortium name="The Broad Institute Genomics Platform"/>
            <consortium name="The Broad Institute Genome Sequencing Center for Infectious Disease"/>
            <person name="Wu L."/>
            <person name="Ma J."/>
        </authorList>
    </citation>
    <scope>NUCLEOTIDE SEQUENCE [LARGE SCALE GENOMIC DNA]</scope>
    <source>
        <strain evidence="7">CGMCC 1.15772</strain>
    </source>
</reference>
<dbReference type="InterPro" id="IPR036390">
    <property type="entry name" value="WH_DNA-bd_sf"/>
</dbReference>
<dbReference type="Gene3D" id="1.20.120.530">
    <property type="entry name" value="GntR ligand-binding domain-like"/>
    <property type="match status" value="1"/>
</dbReference>
<evidence type="ECO:0000256" key="2">
    <source>
        <dbReference type="ARBA" id="ARBA00023125"/>
    </source>
</evidence>
<feature type="compositionally biased region" description="Basic and acidic residues" evidence="4">
    <location>
        <begin position="221"/>
        <end position="238"/>
    </location>
</feature>
<dbReference type="PANTHER" id="PTHR43537">
    <property type="entry name" value="TRANSCRIPTIONAL REGULATOR, GNTR FAMILY"/>
    <property type="match status" value="1"/>
</dbReference>
<dbReference type="SUPFAM" id="SSF46785">
    <property type="entry name" value="Winged helix' DNA-binding domain"/>
    <property type="match status" value="1"/>
</dbReference>
<organism evidence="6 7">
    <name type="scientific">Microbacterium fluvii</name>
    <dbReference type="NCBI Taxonomy" id="415215"/>
    <lineage>
        <taxon>Bacteria</taxon>
        <taxon>Bacillati</taxon>
        <taxon>Actinomycetota</taxon>
        <taxon>Actinomycetes</taxon>
        <taxon>Micrococcales</taxon>
        <taxon>Microbacteriaceae</taxon>
        <taxon>Microbacterium</taxon>
    </lineage>
</organism>
<dbReference type="Pfam" id="PF07729">
    <property type="entry name" value="FCD"/>
    <property type="match status" value="1"/>
</dbReference>
<gene>
    <name evidence="6" type="ORF">ACFQRL_12065</name>
</gene>
<evidence type="ECO:0000259" key="5">
    <source>
        <dbReference type="PROSITE" id="PS50949"/>
    </source>
</evidence>
<sequence>MIENSTLRPVARAGSLAEQAYRAIRSSIADGSLAPGSAITERQLASTLEVSPTPVREALRKLEHEGLVVRSDARRLTVAPEPVETVEELRQVEIVLRAMEARFAARKIGEPALERLRGILARAQAGVQDLPPEDLLVMAREYDAEVAEAAENPGLRRIIESFTILGGDDRNHLDLVLVGDPAWRRMRLQQHRDLFAALEAHDEDLAERITRQNARSALSRLDGDGHGADHADGEGVAP</sequence>
<dbReference type="Gene3D" id="1.10.10.10">
    <property type="entry name" value="Winged helix-like DNA-binding domain superfamily/Winged helix DNA-binding domain"/>
    <property type="match status" value="1"/>
</dbReference>
<feature type="domain" description="HTH gntR-type" evidence="5">
    <location>
        <begin position="14"/>
        <end position="81"/>
    </location>
</feature>
<dbReference type="SUPFAM" id="SSF48008">
    <property type="entry name" value="GntR ligand-binding domain-like"/>
    <property type="match status" value="1"/>
</dbReference>
<dbReference type="CDD" id="cd07377">
    <property type="entry name" value="WHTH_GntR"/>
    <property type="match status" value="1"/>
</dbReference>
<protein>
    <submittedName>
        <fullName evidence="6">GntR family transcriptional regulator</fullName>
    </submittedName>
</protein>
<dbReference type="PROSITE" id="PS50949">
    <property type="entry name" value="HTH_GNTR"/>
    <property type="match status" value="1"/>
</dbReference>
<evidence type="ECO:0000256" key="1">
    <source>
        <dbReference type="ARBA" id="ARBA00023015"/>
    </source>
</evidence>
<keyword evidence="7" id="KW-1185">Reference proteome</keyword>
<evidence type="ECO:0000256" key="3">
    <source>
        <dbReference type="ARBA" id="ARBA00023163"/>
    </source>
</evidence>
<accession>A0ABW2HEL5</accession>
<dbReference type="InterPro" id="IPR008920">
    <property type="entry name" value="TF_FadR/GntR_C"/>
</dbReference>
<dbReference type="RefSeq" id="WP_262874625.1">
    <property type="nucleotide sequence ID" value="NZ_BAABKW010000001.1"/>
</dbReference>
<feature type="region of interest" description="Disordered" evidence="4">
    <location>
        <begin position="219"/>
        <end position="238"/>
    </location>
</feature>
<keyword evidence="3" id="KW-0804">Transcription</keyword>
<evidence type="ECO:0000256" key="4">
    <source>
        <dbReference type="SAM" id="MobiDB-lite"/>
    </source>
</evidence>
<dbReference type="Pfam" id="PF00392">
    <property type="entry name" value="GntR"/>
    <property type="match status" value="1"/>
</dbReference>
<keyword evidence="2" id="KW-0238">DNA-binding</keyword>
<proteinExistence type="predicted"/>
<dbReference type="EMBL" id="JBHTBE010000003">
    <property type="protein sequence ID" value="MFC7269699.1"/>
    <property type="molecule type" value="Genomic_DNA"/>
</dbReference>
<dbReference type="SMART" id="SM00345">
    <property type="entry name" value="HTH_GNTR"/>
    <property type="match status" value="1"/>
</dbReference>
<name>A0ABW2HEL5_9MICO</name>
<dbReference type="InterPro" id="IPR000524">
    <property type="entry name" value="Tscrpt_reg_HTH_GntR"/>
</dbReference>
<evidence type="ECO:0000313" key="6">
    <source>
        <dbReference type="EMBL" id="MFC7269699.1"/>
    </source>
</evidence>
<keyword evidence="1" id="KW-0805">Transcription regulation</keyword>
<dbReference type="InterPro" id="IPR011711">
    <property type="entry name" value="GntR_C"/>
</dbReference>